<proteinExistence type="predicted"/>
<dbReference type="SUPFAM" id="SSF140924">
    <property type="entry name" value="Duffy binding domain-like"/>
    <property type="match status" value="1"/>
</dbReference>
<reference evidence="1 2" key="1">
    <citation type="journal article" date="2019" name="bioRxiv">
        <title>Bacteria contribute to plant secondary compound degradation in a generalist herbivore system.</title>
        <authorList>
            <person name="Francoeur C.B."/>
            <person name="Khadempour L."/>
            <person name="Moreira-Soto R.D."/>
            <person name="Gotting K."/>
            <person name="Book A.J."/>
            <person name="Pinto-Tomas A.A."/>
            <person name="Keefover-Ring K."/>
            <person name="Currie C.R."/>
        </authorList>
    </citation>
    <scope>NUCLEOTIDE SEQUENCE [LARGE SCALE GENOMIC DNA]</scope>
    <source>
        <strain evidence="1 2">Acro-805</strain>
    </source>
</reference>
<name>A0ABX0R078_9GAMM</name>
<evidence type="ECO:0000313" key="1">
    <source>
        <dbReference type="EMBL" id="NIF01544.1"/>
    </source>
</evidence>
<keyword evidence="2" id="KW-1185">Reference proteome</keyword>
<organism evidence="1 2">
    <name type="scientific">Candidatus Pantoea formicae</name>
    <dbReference type="NCBI Taxonomy" id="2608355"/>
    <lineage>
        <taxon>Bacteria</taxon>
        <taxon>Pseudomonadati</taxon>
        <taxon>Pseudomonadota</taxon>
        <taxon>Gammaproteobacteria</taxon>
        <taxon>Enterobacterales</taxon>
        <taxon>Erwiniaceae</taxon>
        <taxon>Pantoea</taxon>
    </lineage>
</organism>
<dbReference type="InterPro" id="IPR043733">
    <property type="entry name" value="DUF5677"/>
</dbReference>
<sequence>MLNEFRSEKGLSDKLDLSDIKESLLACKEANDKAYAFISNLECDTEEKSFSNFVSINMIGRVYEQIEGMLLCIATKSYTSAEAIARVVFESSINLMYMALCGDEKTIAAFMSKWVVEHRRKLDEWKKDIVGKRYQAQVEALINERVNALRLYEEYVEKVREKFDVTPEQYNTLWTNSLFKRFEALNKEADYYSIYHRLSGSSHMTAEDTIMFMISIQLPDEIRYKVAVEACSYSIMMTRIVSFQFIESVAASCIRHGMADISEIEGFKQLQKNVYNSIEEIKVAAGVPDLNG</sequence>
<gene>
    <name evidence="1" type="ORF">F3J38_15960</name>
</gene>
<comment type="caution">
    <text evidence="1">The sequence shown here is derived from an EMBL/GenBank/DDBJ whole genome shotgun (WGS) entry which is preliminary data.</text>
</comment>
<dbReference type="Proteomes" id="UP000780690">
    <property type="component" value="Unassembled WGS sequence"/>
</dbReference>
<dbReference type="EMBL" id="VWXD01000005">
    <property type="protein sequence ID" value="NIF01544.1"/>
    <property type="molecule type" value="Genomic_DNA"/>
</dbReference>
<accession>A0ABX0R078</accession>
<dbReference type="RefSeq" id="WP_167140008.1">
    <property type="nucleotide sequence ID" value="NZ_JBGMNH010000016.1"/>
</dbReference>
<dbReference type="Pfam" id="PF18928">
    <property type="entry name" value="DUF5677"/>
    <property type="match status" value="1"/>
</dbReference>
<protein>
    <submittedName>
        <fullName evidence="1">Uncharacterized protein</fullName>
    </submittedName>
</protein>
<evidence type="ECO:0000313" key="2">
    <source>
        <dbReference type="Proteomes" id="UP000780690"/>
    </source>
</evidence>